<protein>
    <submittedName>
        <fullName evidence="3">Integrase</fullName>
    </submittedName>
</protein>
<dbReference type="InterPro" id="IPR002104">
    <property type="entry name" value="Integrase_catalytic"/>
</dbReference>
<proteinExistence type="predicted"/>
<dbReference type="Proteomes" id="UP000569092">
    <property type="component" value="Unassembled WGS sequence"/>
</dbReference>
<dbReference type="GO" id="GO:0003677">
    <property type="term" value="F:DNA binding"/>
    <property type="evidence" value="ECO:0007669"/>
    <property type="project" value="InterPro"/>
</dbReference>
<dbReference type="Gene3D" id="1.10.443.10">
    <property type="entry name" value="Intergrase catalytic core"/>
    <property type="match status" value="1"/>
</dbReference>
<organism evidence="3 4">
    <name type="scientific">Tunturiibacter lichenicola</name>
    <dbReference type="NCBI Taxonomy" id="2051959"/>
    <lineage>
        <taxon>Bacteria</taxon>
        <taxon>Pseudomonadati</taxon>
        <taxon>Acidobacteriota</taxon>
        <taxon>Terriglobia</taxon>
        <taxon>Terriglobales</taxon>
        <taxon>Acidobacteriaceae</taxon>
        <taxon>Tunturiibacter</taxon>
    </lineage>
</organism>
<dbReference type="GO" id="GO:0006310">
    <property type="term" value="P:DNA recombination"/>
    <property type="evidence" value="ECO:0007669"/>
    <property type="project" value="UniProtKB-KW"/>
</dbReference>
<keyword evidence="1" id="KW-0233">DNA recombination</keyword>
<feature type="domain" description="Tyr recombinase" evidence="2">
    <location>
        <begin position="34"/>
        <end position="90"/>
    </location>
</feature>
<dbReference type="GO" id="GO:0015074">
    <property type="term" value="P:DNA integration"/>
    <property type="evidence" value="ECO:0007669"/>
    <property type="project" value="InterPro"/>
</dbReference>
<reference evidence="3 4" key="1">
    <citation type="submission" date="2020-08" db="EMBL/GenBank/DDBJ databases">
        <title>Genomic Encyclopedia of Type Strains, Phase IV (KMG-V): Genome sequencing to study the core and pangenomes of soil and plant-associated prokaryotes.</title>
        <authorList>
            <person name="Whitman W."/>
        </authorList>
    </citation>
    <scope>NUCLEOTIDE SEQUENCE [LARGE SCALE GENOMIC DNA]</scope>
    <source>
        <strain evidence="3 4">M8US30</strain>
    </source>
</reference>
<dbReference type="EMBL" id="JACHDZ010000001">
    <property type="protein sequence ID" value="MBB5342074.1"/>
    <property type="molecule type" value="Genomic_DNA"/>
</dbReference>
<gene>
    <name evidence="3" type="ORF">HDF10_000024</name>
</gene>
<comment type="caution">
    <text evidence="3">The sequence shown here is derived from an EMBL/GenBank/DDBJ whole genome shotgun (WGS) entry which is preliminary data.</text>
</comment>
<dbReference type="InterPro" id="IPR011010">
    <property type="entry name" value="DNA_brk_join_enz"/>
</dbReference>
<evidence type="ECO:0000256" key="1">
    <source>
        <dbReference type="ARBA" id="ARBA00023172"/>
    </source>
</evidence>
<sequence>MSIVYTQAQKYGLVPRTESSNPIWWVEQSAKSSYKPIVLDPSSAAKIFETLSGADRALAILVAATGIRISEALGLKWEDIDYQTKQINLR</sequence>
<dbReference type="InterPro" id="IPR013762">
    <property type="entry name" value="Integrase-like_cat_sf"/>
</dbReference>
<evidence type="ECO:0000313" key="4">
    <source>
        <dbReference type="Proteomes" id="UP000569092"/>
    </source>
</evidence>
<dbReference type="Pfam" id="PF00589">
    <property type="entry name" value="Phage_integrase"/>
    <property type="match status" value="1"/>
</dbReference>
<dbReference type="PROSITE" id="PS51898">
    <property type="entry name" value="TYR_RECOMBINASE"/>
    <property type="match status" value="1"/>
</dbReference>
<evidence type="ECO:0000259" key="2">
    <source>
        <dbReference type="PROSITE" id="PS51898"/>
    </source>
</evidence>
<evidence type="ECO:0000313" key="3">
    <source>
        <dbReference type="EMBL" id="MBB5342074.1"/>
    </source>
</evidence>
<dbReference type="AlphaFoldDB" id="A0A7W8J695"/>
<name>A0A7W8J695_9BACT</name>
<accession>A0A7W8J695</accession>
<dbReference type="SUPFAM" id="SSF56349">
    <property type="entry name" value="DNA breaking-rejoining enzymes"/>
    <property type="match status" value="1"/>
</dbReference>